<protein>
    <submittedName>
        <fullName evidence="2">Uncharacterized protein</fullName>
    </submittedName>
</protein>
<feature type="transmembrane region" description="Helical" evidence="1">
    <location>
        <begin position="6"/>
        <end position="25"/>
    </location>
</feature>
<evidence type="ECO:0000313" key="2">
    <source>
        <dbReference type="EMBL" id="KAL1878014.1"/>
    </source>
</evidence>
<keyword evidence="1" id="KW-1133">Transmembrane helix</keyword>
<dbReference type="EMBL" id="JAZHXJ010000059">
    <property type="protein sequence ID" value="KAL1878014.1"/>
    <property type="molecule type" value="Genomic_DNA"/>
</dbReference>
<comment type="caution">
    <text evidence="2">The sequence shown here is derived from an EMBL/GenBank/DDBJ whole genome shotgun (WGS) entry which is preliminary data.</text>
</comment>
<evidence type="ECO:0000256" key="1">
    <source>
        <dbReference type="SAM" id="Phobius"/>
    </source>
</evidence>
<gene>
    <name evidence="2" type="ORF">VTK73DRAFT_8238</name>
</gene>
<keyword evidence="1" id="KW-0812">Transmembrane</keyword>
<reference evidence="2 3" key="1">
    <citation type="journal article" date="2024" name="Commun. Biol.">
        <title>Comparative genomic analysis of thermophilic fungi reveals convergent evolutionary adaptations and gene losses.</title>
        <authorList>
            <person name="Steindorff A.S."/>
            <person name="Aguilar-Pontes M.V."/>
            <person name="Robinson A.J."/>
            <person name="Andreopoulos B."/>
            <person name="LaButti K."/>
            <person name="Kuo A."/>
            <person name="Mondo S."/>
            <person name="Riley R."/>
            <person name="Otillar R."/>
            <person name="Haridas S."/>
            <person name="Lipzen A."/>
            <person name="Grimwood J."/>
            <person name="Schmutz J."/>
            <person name="Clum A."/>
            <person name="Reid I.D."/>
            <person name="Moisan M.C."/>
            <person name="Butler G."/>
            <person name="Nguyen T.T.M."/>
            <person name="Dewar K."/>
            <person name="Conant G."/>
            <person name="Drula E."/>
            <person name="Henrissat B."/>
            <person name="Hansel C."/>
            <person name="Singer S."/>
            <person name="Hutchinson M.I."/>
            <person name="de Vries R.P."/>
            <person name="Natvig D.O."/>
            <person name="Powell A.J."/>
            <person name="Tsang A."/>
            <person name="Grigoriev I.V."/>
        </authorList>
    </citation>
    <scope>NUCLEOTIDE SEQUENCE [LARGE SCALE GENOMIC DNA]</scope>
    <source>
        <strain evidence="2 3">ATCC 24622</strain>
    </source>
</reference>
<keyword evidence="1" id="KW-0472">Membrane</keyword>
<keyword evidence="3" id="KW-1185">Reference proteome</keyword>
<accession>A0ABR3XR14</accession>
<organism evidence="2 3">
    <name type="scientific">Phialemonium thermophilum</name>
    <dbReference type="NCBI Taxonomy" id="223376"/>
    <lineage>
        <taxon>Eukaryota</taxon>
        <taxon>Fungi</taxon>
        <taxon>Dikarya</taxon>
        <taxon>Ascomycota</taxon>
        <taxon>Pezizomycotina</taxon>
        <taxon>Sordariomycetes</taxon>
        <taxon>Sordariomycetidae</taxon>
        <taxon>Cephalothecales</taxon>
        <taxon>Cephalothecaceae</taxon>
        <taxon>Phialemonium</taxon>
    </lineage>
</organism>
<proteinExistence type="predicted"/>
<dbReference type="Proteomes" id="UP001586593">
    <property type="component" value="Unassembled WGS sequence"/>
</dbReference>
<sequence length="68" mass="7968">MQVHSLVLYSINAFLFPGFWLRLLCDDKEKSDSVDHVTVHRDQAYRVEEPGETQNKIYCRGLEGYVHI</sequence>
<evidence type="ECO:0000313" key="3">
    <source>
        <dbReference type="Proteomes" id="UP001586593"/>
    </source>
</evidence>
<name>A0ABR3XR14_9PEZI</name>